<reference evidence="2 3" key="1">
    <citation type="journal article" date="2014" name="Genome Announc.">
        <title>Draft genome sequence of Sclerotinia borealis, a psychrophilic plant pathogenic fungus.</title>
        <authorList>
            <person name="Mardanov A.V."/>
            <person name="Beletsky A.V."/>
            <person name="Kadnikov V.V."/>
            <person name="Ignatov A.N."/>
            <person name="Ravin N.V."/>
        </authorList>
    </citation>
    <scope>NUCLEOTIDE SEQUENCE [LARGE SCALE GENOMIC DNA]</scope>
    <source>
        <strain evidence="3">F-4157</strain>
    </source>
</reference>
<keyword evidence="1" id="KW-0175">Coiled coil</keyword>
<organism evidence="2 3">
    <name type="scientific">Sclerotinia borealis (strain F-4128)</name>
    <dbReference type="NCBI Taxonomy" id="1432307"/>
    <lineage>
        <taxon>Eukaryota</taxon>
        <taxon>Fungi</taxon>
        <taxon>Dikarya</taxon>
        <taxon>Ascomycota</taxon>
        <taxon>Pezizomycotina</taxon>
        <taxon>Leotiomycetes</taxon>
        <taxon>Helotiales</taxon>
        <taxon>Sclerotiniaceae</taxon>
        <taxon>Sclerotinia</taxon>
    </lineage>
</organism>
<dbReference type="AlphaFoldDB" id="W9CAX3"/>
<feature type="coiled-coil region" evidence="1">
    <location>
        <begin position="49"/>
        <end position="76"/>
    </location>
</feature>
<name>W9CAX3_SCLBF</name>
<comment type="caution">
    <text evidence="2">The sequence shown here is derived from an EMBL/GenBank/DDBJ whole genome shotgun (WGS) entry which is preliminary data.</text>
</comment>
<evidence type="ECO:0000313" key="2">
    <source>
        <dbReference type="EMBL" id="ESZ91710.1"/>
    </source>
</evidence>
<dbReference type="OrthoDB" id="303107at2759"/>
<evidence type="ECO:0000313" key="3">
    <source>
        <dbReference type="Proteomes" id="UP000019487"/>
    </source>
</evidence>
<dbReference type="STRING" id="1432307.W9CAX3"/>
<accession>W9CAX3</accession>
<sequence>MVNVDSRDSCLWPTVAVLNGKHKCIKPPSSSRVVYTQTDDGIKIDDVLLDLAKGEISRLRTKLQDKKIELRDSEQERENDSVIVPPLLNQYDKLEALISEAIGQGWSSPQVTADLWGNLASSDSLVVLRALKSCCLRIWVFESDFPQLEGSSSEYWVSLRKTLTIADGVVAARNLDLATRHAMIMDEDFISKFINPDAERLTIRYSDIMEPLFSQSPNNYVRKSWDVFSTWNADKEVWQERQGRLHMFRVALRTKAESTLNLKDYEMVTFPPDTPYDHDLMIVETYGRIDDEKNDGCVVKFCTQPAVFVQNKKRLADIGSTSELSSTSQNFVRNSARRKPGLKPSLKAVVITRKRKNDSHAPHAKNQIS</sequence>
<dbReference type="EMBL" id="AYSA01000465">
    <property type="protein sequence ID" value="ESZ91710.1"/>
    <property type="molecule type" value="Genomic_DNA"/>
</dbReference>
<proteinExistence type="predicted"/>
<dbReference type="Proteomes" id="UP000019487">
    <property type="component" value="Unassembled WGS sequence"/>
</dbReference>
<dbReference type="HOGENOM" id="CLU_750398_0_0_1"/>
<gene>
    <name evidence="2" type="ORF">SBOR_7905</name>
</gene>
<protein>
    <submittedName>
        <fullName evidence="2">Uncharacterized protein</fullName>
    </submittedName>
</protein>
<keyword evidence="3" id="KW-1185">Reference proteome</keyword>
<evidence type="ECO:0000256" key="1">
    <source>
        <dbReference type="SAM" id="Coils"/>
    </source>
</evidence>